<evidence type="ECO:0000313" key="7">
    <source>
        <dbReference type="EMBL" id="PWN71896.1"/>
    </source>
</evidence>
<evidence type="ECO:0000256" key="4">
    <source>
        <dbReference type="ARBA" id="ARBA00023136"/>
    </source>
</evidence>
<dbReference type="PANTHER" id="PTHR10161:SF14">
    <property type="entry name" value="TARTRATE-RESISTANT ACID PHOSPHATASE TYPE 5"/>
    <property type="match status" value="1"/>
</dbReference>
<keyword evidence="8" id="KW-1185">Reference proteome</keyword>
<dbReference type="SUPFAM" id="SSF56300">
    <property type="entry name" value="Metallo-dependent phosphatases"/>
    <property type="match status" value="1"/>
</dbReference>
<evidence type="ECO:0000313" key="8">
    <source>
        <dbReference type="Proteomes" id="UP000236594"/>
    </source>
</evidence>
<dbReference type="PANTHER" id="PTHR10161">
    <property type="entry name" value="TARTRATE-RESISTANT ACID PHOSPHATASE TYPE 5"/>
    <property type="match status" value="1"/>
</dbReference>
<reference evidence="7 8" key="1">
    <citation type="submission" date="2018-04" db="EMBL/GenBank/DDBJ databases">
        <title>Draft Genome Sequence of Phosphate-Solubilizing Chryseobacterium sp. ISE14 that is a Biocontrol and Plant Growth-Promoting Rhizobacterium Isolated from Cucumber.</title>
        <authorList>
            <person name="Jeong J.-J."/>
            <person name="Sang M.K."/>
            <person name="Choi I.-G."/>
            <person name="Kim K.D."/>
        </authorList>
    </citation>
    <scope>NUCLEOTIDE SEQUENCE [LARGE SCALE GENOMIC DNA]</scope>
    <source>
        <strain evidence="7 8">ISE14</strain>
    </source>
</reference>
<dbReference type="Pfam" id="PF00149">
    <property type="entry name" value="Metallophos"/>
    <property type="match status" value="1"/>
</dbReference>
<dbReference type="Gene3D" id="2.40.160.50">
    <property type="entry name" value="membrane protein fhac: a member of the omp85/tpsb transporter family"/>
    <property type="match status" value="1"/>
</dbReference>
<evidence type="ECO:0000259" key="5">
    <source>
        <dbReference type="Pfam" id="PF00149"/>
    </source>
</evidence>
<protein>
    <submittedName>
        <fullName evidence="7">Metallophosphoesterase</fullName>
    </submittedName>
</protein>
<dbReference type="Pfam" id="PF01103">
    <property type="entry name" value="Omp85"/>
    <property type="match status" value="1"/>
</dbReference>
<comment type="caution">
    <text evidence="7">The sequence shown here is derived from an EMBL/GenBank/DDBJ whole genome shotgun (WGS) entry which is preliminary data.</text>
</comment>
<keyword evidence="4" id="KW-0472">Membrane</keyword>
<accession>A0A316XGN1</accession>
<dbReference type="InterPro" id="IPR029052">
    <property type="entry name" value="Metallo-depent_PP-like"/>
</dbReference>
<keyword evidence="2" id="KW-0732">Signal</keyword>
<dbReference type="Proteomes" id="UP000236594">
    <property type="component" value="Unassembled WGS sequence"/>
</dbReference>
<feature type="domain" description="Calcineurin-like phosphoesterase" evidence="5">
    <location>
        <begin position="60"/>
        <end position="245"/>
    </location>
</feature>
<comment type="subcellular location">
    <subcellularLocation>
        <location evidence="1">Membrane</location>
    </subcellularLocation>
</comment>
<dbReference type="PROSITE" id="PS51257">
    <property type="entry name" value="PROKAR_LIPOPROTEIN"/>
    <property type="match status" value="1"/>
</dbReference>
<name>A0A316XGN1_9FLAO</name>
<dbReference type="OrthoDB" id="333971at2"/>
<dbReference type="RefSeq" id="WP_109710756.1">
    <property type="nucleotide sequence ID" value="NZ_PPED02000001.1"/>
</dbReference>
<gene>
    <name evidence="7" type="ORF">C1631_004580</name>
</gene>
<feature type="domain" description="Bacterial surface antigen (D15)" evidence="6">
    <location>
        <begin position="959"/>
        <end position="1203"/>
    </location>
</feature>
<dbReference type="InterPro" id="IPR000184">
    <property type="entry name" value="Bac_surfAg_D15"/>
</dbReference>
<keyword evidence="3" id="KW-0378">Hydrolase</keyword>
<dbReference type="GO" id="GO:0016787">
    <property type="term" value="F:hydrolase activity"/>
    <property type="evidence" value="ECO:0007669"/>
    <property type="project" value="UniProtKB-KW"/>
</dbReference>
<evidence type="ECO:0000259" key="6">
    <source>
        <dbReference type="Pfam" id="PF01103"/>
    </source>
</evidence>
<sequence length="1235" mass="141708">MQFNIKNTVPFSIKISILGIILQSCATYDLQKGKALVELPLQDSSKVAHQFFLIGNVGSTDHHKNKNTLKTLQNILNTAPASSTLLFLGDNVYPQGMPDKNDNEYKKAKSNLEDQLNITKNYKGNTVVIPGNHDWHHGLKGLKNQERVVTRYQNNKKGFLPKNGCPIDKIKLEDNITLITIDSQWFLENWEKDPKINADCDVKTREDFFKEFEDLINKSQNNLIVVAMHHPLISNGIHAGYFSWKDQLYPLGSQVPLPGIGTLINLFRSTSGISPQDLNNAHYIALNSRIKSIVQNNNNVIFVSGHDHNLQYLEEKNVRQIISGAGSEKGAAKATHPQDFSFGGNGYAVLNINKDRSANVSYYNTENNSEKLLTNIEVLKKAPEPPVQIKYPEKFPQTVVTSVYPESLTKKSKFYTWLWGEHYRKYYSMPVQAKVATLDTLKGGLSPERAGGGHQSNSLRLIAKNGQEYAMRGVKKSAIRFLNAVAFKNSSLGEDFKGTSAEKFLLDFYTTGHPYTPFAIENFAEKLNILHSSSLLYYIPKQKQLGEFNNEYGNELYQIEERLSGSEADLKKLNGATTTMNTSDMMENLHKSEKYSIDQQSYIRARIFDMLLGDWDRHEGQWRWVEYKENDHYIYKPIPKDRDQAFSKYDGFLFKFIMLSPPLRHMQTFKEDIRDVKWMNREPYPLDLTFLRNATEQDWKKEAEYIQQNLSDQFIDEAFRNLPKEIQDETIQLIQKDLKIRRDKMVQYATDYYKVLQKTVVLTGTNKEDRFVIKKEKNKVNIVQYRVKKEGDELVFQREYSKDKTNEIWVYGLDDNDTFDVSGTENSGIKVRIIGGENNDVYNIANGRNIKLYDFKSQNNTYNLTGHPAKKITDEYEINTYNYTKPTYNFWAGYPSISYNPDEGAKIGALISYTQNGFERNPYSAKHDFKASYLTATNGVELVYNGSFPNAIGKWTFDMKARFTTPNFAQNYFGFGNETINNEDVVDKDYNRVKMQQLQIFPSLSKKSFLGLVHTIQLGYENYKVKNTPERFIIQSSQIDPRVLDNQRFLGAKYTFSYDHSDNPAFPTMGFGFAISAAWKTNLEDTKRNFMTYDALLNIAHRLDNNGRFVLATKVRGKYINNKDFDFFQGAELGGSNGLRSFRDYRFLGRSSLFQSSEIRWNFGKVKNSVAPVDFGILGGYDYGRVWMDGDESRKWHQSVGGGIWMIALETLSIRATYFTGSEGGRFTAGAGFWF</sequence>
<dbReference type="GO" id="GO:0019867">
    <property type="term" value="C:outer membrane"/>
    <property type="evidence" value="ECO:0007669"/>
    <property type="project" value="InterPro"/>
</dbReference>
<evidence type="ECO:0000256" key="3">
    <source>
        <dbReference type="ARBA" id="ARBA00022801"/>
    </source>
</evidence>
<organism evidence="7 8">
    <name type="scientific">Chryseobacterium phosphatilyticum</name>
    <dbReference type="NCBI Taxonomy" id="475075"/>
    <lineage>
        <taxon>Bacteria</taxon>
        <taxon>Pseudomonadati</taxon>
        <taxon>Bacteroidota</taxon>
        <taxon>Flavobacteriia</taxon>
        <taxon>Flavobacteriales</taxon>
        <taxon>Weeksellaceae</taxon>
        <taxon>Chryseobacterium group</taxon>
        <taxon>Chryseobacterium</taxon>
    </lineage>
</organism>
<dbReference type="EMBL" id="PPED02000001">
    <property type="protein sequence ID" value="PWN71896.1"/>
    <property type="molecule type" value="Genomic_DNA"/>
</dbReference>
<proteinExistence type="predicted"/>
<evidence type="ECO:0000256" key="2">
    <source>
        <dbReference type="ARBA" id="ARBA00022729"/>
    </source>
</evidence>
<dbReference type="InterPro" id="IPR051558">
    <property type="entry name" value="Metallophosphoesterase_PAP"/>
</dbReference>
<dbReference type="Gene3D" id="3.60.21.10">
    <property type="match status" value="1"/>
</dbReference>
<evidence type="ECO:0000256" key="1">
    <source>
        <dbReference type="ARBA" id="ARBA00004370"/>
    </source>
</evidence>
<dbReference type="AlphaFoldDB" id="A0A316XGN1"/>
<dbReference type="InterPro" id="IPR004843">
    <property type="entry name" value="Calcineurin-like_PHP"/>
</dbReference>